<dbReference type="PANTHER" id="PTHR33376:SF5">
    <property type="entry name" value="EXTRACYTOPLASMIC SOLUTE RECEPTOR PROTEIN"/>
    <property type="match status" value="1"/>
</dbReference>
<dbReference type="SUPFAM" id="SSF53850">
    <property type="entry name" value="Periplasmic binding protein-like II"/>
    <property type="match status" value="1"/>
</dbReference>
<dbReference type="STRING" id="1925591.BI308_10575"/>
<evidence type="ECO:0000256" key="2">
    <source>
        <dbReference type="PIRSR" id="PIRSR039026-1"/>
    </source>
</evidence>
<dbReference type="Pfam" id="PF03480">
    <property type="entry name" value="DctP"/>
    <property type="match status" value="1"/>
</dbReference>
<keyword evidence="1" id="KW-0732">Signal</keyword>
<organism evidence="4 5">
    <name type="scientific">Roseofilum reptotaenium AO1-A</name>
    <dbReference type="NCBI Taxonomy" id="1925591"/>
    <lineage>
        <taxon>Bacteria</taxon>
        <taxon>Bacillati</taxon>
        <taxon>Cyanobacteriota</taxon>
        <taxon>Cyanophyceae</taxon>
        <taxon>Desertifilales</taxon>
        <taxon>Desertifilaceae</taxon>
        <taxon>Roseofilum</taxon>
    </lineage>
</organism>
<comment type="caution">
    <text evidence="4">The sequence shown here is derived from an EMBL/GenBank/DDBJ whole genome shotgun (WGS) entry which is preliminary data.</text>
</comment>
<accession>A0A1L9QSI5</accession>
<dbReference type="Proteomes" id="UP000183940">
    <property type="component" value="Unassembled WGS sequence"/>
</dbReference>
<feature type="binding site" evidence="3">
    <location>
        <position position="225"/>
    </location>
    <ligand>
        <name>Na(+)</name>
        <dbReference type="ChEBI" id="CHEBI:29101"/>
    </ligand>
</feature>
<dbReference type="InterPro" id="IPR026289">
    <property type="entry name" value="SBP_TakP-like"/>
</dbReference>
<feature type="binding site" evidence="3">
    <location>
        <position position="224"/>
    </location>
    <ligand>
        <name>substrate</name>
    </ligand>
</feature>
<evidence type="ECO:0000256" key="1">
    <source>
        <dbReference type="ARBA" id="ARBA00022729"/>
    </source>
</evidence>
<gene>
    <name evidence="4" type="ORF">BI308_10575</name>
</gene>
<dbReference type="GO" id="GO:0046872">
    <property type="term" value="F:metal ion binding"/>
    <property type="evidence" value="ECO:0007669"/>
    <property type="project" value="UniProtKB-KW"/>
</dbReference>
<dbReference type="GO" id="GO:0031317">
    <property type="term" value="C:tripartite ATP-independent periplasmic transporter complex"/>
    <property type="evidence" value="ECO:0007669"/>
    <property type="project" value="InterPro"/>
</dbReference>
<dbReference type="PANTHER" id="PTHR33376">
    <property type="match status" value="1"/>
</dbReference>
<dbReference type="AlphaFoldDB" id="A0A1L9QSI5"/>
<dbReference type="PIRSF" id="PIRSF039026">
    <property type="entry name" value="SiaP"/>
    <property type="match status" value="1"/>
</dbReference>
<reference evidence="4" key="1">
    <citation type="submission" date="2016-10" db="EMBL/GenBank/DDBJ databases">
        <title>CRISPR-Cas defence system in Roseofilum reptotaenium: evidence of a bacteriophage-cyanobacterium arms race in the coral black band disease.</title>
        <authorList>
            <person name="Buerger P."/>
            <person name="Wood-Charlson E.M."/>
            <person name="Weynberg K.D."/>
            <person name="Willis B."/>
            <person name="Van Oppen M.J."/>
        </authorList>
    </citation>
    <scope>NUCLEOTIDE SEQUENCE [LARGE SCALE GENOMIC DNA]</scope>
    <source>
        <strain evidence="4">AO1-A</strain>
    </source>
</reference>
<proteinExistence type="predicted"/>
<dbReference type="NCBIfam" id="NF037995">
    <property type="entry name" value="TRAP_S1"/>
    <property type="match status" value="1"/>
</dbReference>
<dbReference type="GO" id="GO:0055085">
    <property type="term" value="P:transmembrane transport"/>
    <property type="evidence" value="ECO:0007669"/>
    <property type="project" value="InterPro"/>
</dbReference>
<dbReference type="EMBL" id="MLAW01000015">
    <property type="protein sequence ID" value="OJJ25586.1"/>
    <property type="molecule type" value="Genomic_DNA"/>
</dbReference>
<keyword evidence="5" id="KW-1185">Reference proteome</keyword>
<protein>
    <submittedName>
        <fullName evidence="4">ABC transporter substrate-binding protein</fullName>
    </submittedName>
</protein>
<feature type="binding site" evidence="3">
    <location>
        <position position="250"/>
    </location>
    <ligand>
        <name>substrate</name>
    </ligand>
</feature>
<dbReference type="Gene3D" id="3.40.190.10">
    <property type="entry name" value="Periplasmic binding protein-like II"/>
    <property type="match status" value="1"/>
</dbReference>
<evidence type="ECO:0000313" key="4">
    <source>
        <dbReference type="EMBL" id="OJJ25586.1"/>
    </source>
</evidence>
<sequence length="373" mass="42142">MKRRNLLHKIALGAASTYSITACQSPNPPQPNPEPTPSQPLIRWRMATSWPKSLDIIFGAAEILCRRVEQMTEGRFTITPYPANEIISPLQILDGVIAGTVECGHSNLLFSFERNPALGLLSGVPFGMNTQQHNAWFYYGGGLEAMEKIYQDFGVNVFPAGNTGLQMGGWFSRQINSINDLKGLKMRIPGLGGKILERLGCEVQVLPGDQIFPALEQGTIDAAEWIGPYDDEKLGLNRIAPYYYYPGWWEPSSVLIALVNRRQWDQLPKTYQEIFRSAALEAYFLTISRYDAANGEALERMMLSGTELRPYSQDILQNAYQVALELYEEYASESDDFARIYQQGKQFQSRIYKWYPINDLTYSDFISGISPIN</sequence>
<dbReference type="InterPro" id="IPR018389">
    <property type="entry name" value="DctP_fam"/>
</dbReference>
<evidence type="ECO:0000313" key="5">
    <source>
        <dbReference type="Proteomes" id="UP000183940"/>
    </source>
</evidence>
<feature type="binding site" evidence="2">
    <location>
        <position position="187"/>
    </location>
    <ligand>
        <name>substrate</name>
    </ligand>
</feature>
<keyword evidence="3" id="KW-0479">Metal-binding</keyword>
<feature type="binding site" evidence="2">
    <location>
        <position position="166"/>
    </location>
    <ligand>
        <name>substrate</name>
    </ligand>
</feature>
<name>A0A1L9QSI5_9CYAN</name>
<dbReference type="PROSITE" id="PS51257">
    <property type="entry name" value="PROKAR_LIPOPROTEIN"/>
    <property type="match status" value="1"/>
</dbReference>
<evidence type="ECO:0000256" key="3">
    <source>
        <dbReference type="PIRSR" id="PIRSR039026-2"/>
    </source>
</evidence>
<dbReference type="InterPro" id="IPR038404">
    <property type="entry name" value="TRAP_DctP_sf"/>
</dbReference>
<dbReference type="Gene3D" id="3.40.190.170">
    <property type="entry name" value="Bacterial extracellular solute-binding protein, family 7"/>
    <property type="match status" value="1"/>
</dbReference>